<dbReference type="GO" id="GO:0003735">
    <property type="term" value="F:structural constituent of ribosome"/>
    <property type="evidence" value="ECO:0007669"/>
    <property type="project" value="InterPro"/>
</dbReference>
<organism evidence="8 9">
    <name type="scientific">Candidatus Desantisbacteria bacterium CG2_30_40_21</name>
    <dbReference type="NCBI Taxonomy" id="1817895"/>
    <lineage>
        <taxon>Bacteria</taxon>
        <taxon>Candidatus Desantisiibacteriota</taxon>
    </lineage>
</organism>
<comment type="caution">
    <text evidence="8">The sequence shown here is derived from an EMBL/GenBank/DDBJ whole genome shotgun (WGS) entry which is preliminary data.</text>
</comment>
<reference evidence="8 9" key="1">
    <citation type="journal article" date="2016" name="Environ. Microbiol.">
        <title>Genomic resolution of a cold subsurface aquifer community provides metabolic insights for novel microbes adapted to high CO concentrations.</title>
        <authorList>
            <person name="Probst A.J."/>
            <person name="Castelle C.J."/>
            <person name="Singh A."/>
            <person name="Brown C.T."/>
            <person name="Anantharaman K."/>
            <person name="Sharon I."/>
            <person name="Hug L.A."/>
            <person name="Burstein D."/>
            <person name="Emerson J.B."/>
            <person name="Thomas B.C."/>
            <person name="Banfield J.F."/>
        </authorList>
    </citation>
    <scope>NUCLEOTIDE SEQUENCE [LARGE SCALE GENOMIC DNA]</scope>
    <source>
        <strain evidence="8">CG2_30_40_21</strain>
    </source>
</reference>
<evidence type="ECO:0000259" key="7">
    <source>
        <dbReference type="Pfam" id="PF00828"/>
    </source>
</evidence>
<keyword evidence="4" id="KW-0699">rRNA-binding</keyword>
<dbReference type="GO" id="GO:0006412">
    <property type="term" value="P:translation"/>
    <property type="evidence" value="ECO:0007669"/>
    <property type="project" value="UniProtKB-UniRule"/>
</dbReference>
<dbReference type="EMBL" id="MNYI01000013">
    <property type="protein sequence ID" value="OIP43555.1"/>
    <property type="molecule type" value="Genomic_DNA"/>
</dbReference>
<evidence type="ECO:0000256" key="5">
    <source>
        <dbReference type="RuleBase" id="RU003888"/>
    </source>
</evidence>
<keyword evidence="3 4" id="KW-0687">Ribonucleoprotein</keyword>
<dbReference type="Gene3D" id="3.100.10.10">
    <property type="match status" value="1"/>
</dbReference>
<dbReference type="GO" id="GO:0022625">
    <property type="term" value="C:cytosolic large ribosomal subunit"/>
    <property type="evidence" value="ECO:0007669"/>
    <property type="project" value="TreeGrafter"/>
</dbReference>
<dbReference type="InterPro" id="IPR030878">
    <property type="entry name" value="Ribosomal_uL15"/>
</dbReference>
<dbReference type="HAMAP" id="MF_01341">
    <property type="entry name" value="Ribosomal_uL15"/>
    <property type="match status" value="1"/>
</dbReference>
<dbReference type="SUPFAM" id="SSF52080">
    <property type="entry name" value="Ribosomal proteins L15p and L18e"/>
    <property type="match status" value="1"/>
</dbReference>
<dbReference type="PROSITE" id="PS00475">
    <property type="entry name" value="RIBOSOMAL_L15"/>
    <property type="match status" value="1"/>
</dbReference>
<gene>
    <name evidence="4" type="primary">rplO</name>
    <name evidence="8" type="ORF">AUJ95_00475</name>
</gene>
<dbReference type="PANTHER" id="PTHR12934">
    <property type="entry name" value="50S RIBOSOMAL PROTEIN L15"/>
    <property type="match status" value="1"/>
</dbReference>
<feature type="region of interest" description="Disordered" evidence="6">
    <location>
        <begin position="1"/>
        <end position="56"/>
    </location>
</feature>
<evidence type="ECO:0000256" key="3">
    <source>
        <dbReference type="ARBA" id="ARBA00023274"/>
    </source>
</evidence>
<evidence type="ECO:0000256" key="6">
    <source>
        <dbReference type="SAM" id="MobiDB-lite"/>
    </source>
</evidence>
<dbReference type="InterPro" id="IPR005749">
    <property type="entry name" value="Ribosomal_uL15_bac-type"/>
</dbReference>
<comment type="similarity">
    <text evidence="1 4 5">Belongs to the universal ribosomal protein uL15 family.</text>
</comment>
<feature type="compositionally biased region" description="Gly residues" evidence="6">
    <location>
        <begin position="21"/>
        <end position="35"/>
    </location>
</feature>
<feature type="compositionally biased region" description="Basic residues" evidence="6">
    <location>
        <begin position="36"/>
        <end position="47"/>
    </location>
</feature>
<dbReference type="InterPro" id="IPR036227">
    <property type="entry name" value="Ribosomal_uL15/eL18_sf"/>
</dbReference>
<dbReference type="GO" id="GO:0019843">
    <property type="term" value="F:rRNA binding"/>
    <property type="evidence" value="ECO:0007669"/>
    <property type="project" value="UniProtKB-UniRule"/>
</dbReference>
<dbReference type="InterPro" id="IPR021131">
    <property type="entry name" value="Ribosomal_uL15/eL18"/>
</dbReference>
<evidence type="ECO:0000256" key="1">
    <source>
        <dbReference type="ARBA" id="ARBA00007320"/>
    </source>
</evidence>
<keyword evidence="4" id="KW-0694">RNA-binding</keyword>
<evidence type="ECO:0000313" key="9">
    <source>
        <dbReference type="Proteomes" id="UP000183085"/>
    </source>
</evidence>
<name>A0A1J5E7C1_9BACT</name>
<keyword evidence="2 4" id="KW-0689">Ribosomal protein</keyword>
<proteinExistence type="inferred from homology"/>
<dbReference type="PANTHER" id="PTHR12934:SF11">
    <property type="entry name" value="LARGE RIBOSOMAL SUBUNIT PROTEIN UL15M"/>
    <property type="match status" value="1"/>
</dbReference>
<dbReference type="Proteomes" id="UP000183085">
    <property type="component" value="Unassembled WGS sequence"/>
</dbReference>
<evidence type="ECO:0000256" key="4">
    <source>
        <dbReference type="HAMAP-Rule" id="MF_01341"/>
    </source>
</evidence>
<comment type="function">
    <text evidence="4">Binds to the 23S rRNA.</text>
</comment>
<feature type="domain" description="Large ribosomal subunit protein uL15/eL18" evidence="7">
    <location>
        <begin position="76"/>
        <end position="144"/>
    </location>
</feature>
<dbReference type="STRING" id="1817895.AUJ95_00475"/>
<evidence type="ECO:0000313" key="8">
    <source>
        <dbReference type="EMBL" id="OIP43555.1"/>
    </source>
</evidence>
<protein>
    <recommendedName>
        <fullName evidence="4">Large ribosomal subunit protein uL15</fullName>
    </recommendedName>
</protein>
<dbReference type="Pfam" id="PF00828">
    <property type="entry name" value="Ribosomal_L27A"/>
    <property type="match status" value="1"/>
</dbReference>
<accession>A0A1J5E7C1</accession>
<comment type="subunit">
    <text evidence="4">Part of the 50S ribosomal subunit.</text>
</comment>
<sequence length="151" mass="16245">MKLNELEAPAGSRKKAKRIGRGIGSGWGKTAGKGAKGQKARSGMKPRRGFEGGQMPLQRRIPKRGFFSRNRKEFAIINVERLGEGFESGDAVTTDILLSRGAISKLKCGVKILGKGDINIPLHVVVEAASKDAVKKIEAAGGTIKIIHERE</sequence>
<evidence type="ECO:0000256" key="2">
    <source>
        <dbReference type="ARBA" id="ARBA00022980"/>
    </source>
</evidence>
<dbReference type="AlphaFoldDB" id="A0A1J5E7C1"/>
<dbReference type="InterPro" id="IPR001196">
    <property type="entry name" value="Ribosomal_uL15_CS"/>
</dbReference>
<dbReference type="NCBIfam" id="TIGR01071">
    <property type="entry name" value="rplO_bact"/>
    <property type="match status" value="1"/>
</dbReference>